<feature type="coiled-coil region" evidence="1">
    <location>
        <begin position="368"/>
        <end position="469"/>
    </location>
</feature>
<accession>V6LFZ6</accession>
<evidence type="ECO:0000313" key="3">
    <source>
        <dbReference type="EMBL" id="KAH0572839.1"/>
    </source>
</evidence>
<evidence type="ECO:0000313" key="4">
    <source>
        <dbReference type="Proteomes" id="UP000018208"/>
    </source>
</evidence>
<dbReference type="Proteomes" id="UP000018208">
    <property type="component" value="Unassembled WGS sequence"/>
</dbReference>
<feature type="coiled-coil region" evidence="1">
    <location>
        <begin position="502"/>
        <end position="532"/>
    </location>
</feature>
<feature type="coiled-coil region" evidence="1">
    <location>
        <begin position="582"/>
        <end position="655"/>
    </location>
</feature>
<feature type="coiled-coil region" evidence="1">
    <location>
        <begin position="681"/>
        <end position="764"/>
    </location>
</feature>
<dbReference type="AlphaFoldDB" id="V6LFZ6"/>
<sequence>MNLSDLQSTQFSSLSQTQQNALSEQLSTISELKQMIKDNSGDDFMFEKYKQLQKKYLDAKQQGSLFQQENQQLSHKVTSYEAQFVQINQLYQKQNIQSKKLISSNQTLKDENTQQQQQLSDKSQRLQILYVDNQNNINNLQYYQTQFEKVQETCTNCKSQVFDLENTVSGNNLRIIDLENQNLQLQQKGQISSQQITLIQQENQRLIQELQLAGQQVNSLKQTVLSQDVVVSTLNNKLDISANQIEQLQDQISQLNNQCQDQQTVLQQQILDQKTQIIALNHDLSKSNNHITQLEAKTVVLSEKDIKIEELCSKLTTQQEQINTHIISISDLQHELETQQAIVKTQNSLAKQSEIASTNLQTQAIKQSESCQQTIDTLQQSLSKLQKEHQENLLNLQSLQHSNQLLKNQSETLQNQSETLQNQLKLQQEDHETLLRISQETKFSFEKQLLTLTNQLKQSQLQADAQLNETRLLELACKGSSELEILSKQSDNEQLASFSQLNQQQSAQIQLIQQENQQFKSQNEMLEIMNQQSKLKLQQLISLQTGHDQLAVQASNQLRKITELTNAISGLKDQNFALNTENANYFEQIQALQTQLAVLKQLIESSKDRVDWSNESVSGQIGALEGQLNGLKHANEELKIQLNSQNSKFEGMKNQFESQIFEQKSQNSVLEDQIAGQRAEISQKSLQLLQIQQNLASAEEAKIELSGAHKAVCAEKTQASQELLKLETQLQFLTSEKQTNAAQMAQLRHEIETLQQSIQSKQVQLQNMPILSAEIANLNGQLNVVQQAHNLALLNQSDSEMRVQELEMENQNLRERAEKLQGARQNVHPSVARLVRSIVGGDEECDLNLSQELWSGVERSGTERSENQDEKANGVENQIQNGIQNQIENEIQVENEIQKENGENEME</sequence>
<dbReference type="EMBL" id="KI546136">
    <property type="protein sequence ID" value="EST43480.1"/>
    <property type="molecule type" value="Genomic_DNA"/>
</dbReference>
<dbReference type="EMBL" id="AUWU02000005">
    <property type="protein sequence ID" value="KAH0572839.1"/>
    <property type="molecule type" value="Genomic_DNA"/>
</dbReference>
<protein>
    <submittedName>
        <fullName evidence="2">Uncharacterized protein</fullName>
    </submittedName>
</protein>
<reference evidence="2 3" key="1">
    <citation type="journal article" date="2014" name="PLoS Genet.">
        <title>The Genome of Spironucleus salmonicida Highlights a Fish Pathogen Adapted to Fluctuating Environments.</title>
        <authorList>
            <person name="Xu F."/>
            <person name="Jerlstrom-Hultqvist J."/>
            <person name="Einarsson E."/>
            <person name="Astvaldsson A."/>
            <person name="Svard S.G."/>
            <person name="Andersson J.O."/>
        </authorList>
    </citation>
    <scope>NUCLEOTIDE SEQUENCE</scope>
    <source>
        <strain evidence="3">ATCC 50377</strain>
    </source>
</reference>
<gene>
    <name evidence="2" type="ORF">SS50377_16848</name>
    <name evidence="3" type="ORF">SS50377_24953</name>
</gene>
<evidence type="ECO:0000313" key="2">
    <source>
        <dbReference type="EMBL" id="EST43480.1"/>
    </source>
</evidence>
<keyword evidence="4" id="KW-1185">Reference proteome</keyword>
<proteinExistence type="predicted"/>
<feature type="coiled-coil region" evidence="1">
    <location>
        <begin position="196"/>
        <end position="265"/>
    </location>
</feature>
<dbReference type="VEuPathDB" id="GiardiaDB:SS50377_24953"/>
<name>V6LFZ6_9EUKA</name>
<organism evidence="2">
    <name type="scientific">Spironucleus salmonicida</name>
    <dbReference type="NCBI Taxonomy" id="348837"/>
    <lineage>
        <taxon>Eukaryota</taxon>
        <taxon>Metamonada</taxon>
        <taxon>Diplomonadida</taxon>
        <taxon>Hexamitidae</taxon>
        <taxon>Hexamitinae</taxon>
        <taxon>Spironucleus</taxon>
    </lineage>
</organism>
<reference evidence="3" key="2">
    <citation type="submission" date="2020-12" db="EMBL/GenBank/DDBJ databases">
        <title>New Spironucleus salmonicida genome in near-complete chromosomes.</title>
        <authorList>
            <person name="Xu F."/>
            <person name="Kurt Z."/>
            <person name="Jimenez-Gonzalez A."/>
            <person name="Astvaldsson A."/>
            <person name="Andersson J.O."/>
            <person name="Svard S.G."/>
        </authorList>
    </citation>
    <scope>NUCLEOTIDE SEQUENCE</scope>
    <source>
        <strain evidence="3">ATCC 50377</strain>
    </source>
</reference>
<keyword evidence="1" id="KW-0175">Coiled coil</keyword>
<feature type="coiled-coil region" evidence="1">
    <location>
        <begin position="796"/>
        <end position="826"/>
    </location>
</feature>
<evidence type="ECO:0000256" key="1">
    <source>
        <dbReference type="SAM" id="Coils"/>
    </source>
</evidence>